<name>A0A7W6HAX7_9HYPH</name>
<evidence type="ECO:0000313" key="1">
    <source>
        <dbReference type="EMBL" id="MBB4001855.1"/>
    </source>
</evidence>
<reference evidence="1 2" key="1">
    <citation type="submission" date="2020-08" db="EMBL/GenBank/DDBJ databases">
        <title>Genomic Encyclopedia of Type Strains, Phase IV (KMG-IV): sequencing the most valuable type-strain genomes for metagenomic binning, comparative biology and taxonomic classification.</title>
        <authorList>
            <person name="Goeker M."/>
        </authorList>
    </citation>
    <scope>NUCLEOTIDE SEQUENCE [LARGE SCALE GENOMIC DNA]</scope>
    <source>
        <strain evidence="1 2">DSM 103570</strain>
    </source>
</reference>
<protein>
    <submittedName>
        <fullName evidence="1">Uncharacterized protein</fullName>
    </submittedName>
</protein>
<dbReference type="EMBL" id="JACIEM010000001">
    <property type="protein sequence ID" value="MBB4001855.1"/>
    <property type="molecule type" value="Genomic_DNA"/>
</dbReference>
<comment type="caution">
    <text evidence="1">The sequence shown here is derived from an EMBL/GenBank/DDBJ whole genome shotgun (WGS) entry which is preliminary data.</text>
</comment>
<proteinExistence type="predicted"/>
<evidence type="ECO:0000313" key="2">
    <source>
        <dbReference type="Proteomes" id="UP000588647"/>
    </source>
</evidence>
<sequence>MLRVIPRLGSMSGLMFHFRNSSKKTPPLGCLAGAATSPVS</sequence>
<organism evidence="1 2">
    <name type="scientific">Aurantimonas endophytica</name>
    <dbReference type="NCBI Taxonomy" id="1522175"/>
    <lineage>
        <taxon>Bacteria</taxon>
        <taxon>Pseudomonadati</taxon>
        <taxon>Pseudomonadota</taxon>
        <taxon>Alphaproteobacteria</taxon>
        <taxon>Hyphomicrobiales</taxon>
        <taxon>Aurantimonadaceae</taxon>
        <taxon>Aurantimonas</taxon>
    </lineage>
</organism>
<dbReference type="AlphaFoldDB" id="A0A7W6HAX7"/>
<dbReference type="Proteomes" id="UP000588647">
    <property type="component" value="Unassembled WGS sequence"/>
</dbReference>
<gene>
    <name evidence="1" type="ORF">GGR03_000902</name>
</gene>
<keyword evidence="2" id="KW-1185">Reference proteome</keyword>
<accession>A0A7W6HAX7</accession>